<feature type="repeat" description="ANK" evidence="1">
    <location>
        <begin position="26"/>
        <end position="58"/>
    </location>
</feature>
<dbReference type="EMBL" id="AQGS01000454">
    <property type="protein sequence ID" value="EPS39752.1"/>
    <property type="molecule type" value="Genomic_DNA"/>
</dbReference>
<name>S8BWP8_DACHA</name>
<keyword evidence="4" id="KW-1185">Reference proteome</keyword>
<dbReference type="Proteomes" id="UP000015100">
    <property type="component" value="Unassembled WGS sequence"/>
</dbReference>
<evidence type="ECO:0000313" key="4">
    <source>
        <dbReference type="Proteomes" id="UP000015100"/>
    </source>
</evidence>
<organism evidence="3 4">
    <name type="scientific">Dactylellina haptotyla (strain CBS 200.50)</name>
    <name type="common">Nematode-trapping fungus</name>
    <name type="synonym">Monacrosporium haptotylum</name>
    <dbReference type="NCBI Taxonomy" id="1284197"/>
    <lineage>
        <taxon>Eukaryota</taxon>
        <taxon>Fungi</taxon>
        <taxon>Dikarya</taxon>
        <taxon>Ascomycota</taxon>
        <taxon>Pezizomycotina</taxon>
        <taxon>Orbiliomycetes</taxon>
        <taxon>Orbiliales</taxon>
        <taxon>Orbiliaceae</taxon>
        <taxon>Dactylellina</taxon>
    </lineage>
</organism>
<evidence type="ECO:0000313" key="3">
    <source>
        <dbReference type="EMBL" id="EPS39752.1"/>
    </source>
</evidence>
<feature type="compositionally biased region" description="Basic and acidic residues" evidence="2">
    <location>
        <begin position="84"/>
        <end position="95"/>
    </location>
</feature>
<accession>S8BWP8</accession>
<protein>
    <submittedName>
        <fullName evidence="3">Uncharacterized protein</fullName>
    </submittedName>
</protein>
<dbReference type="InterPro" id="IPR036770">
    <property type="entry name" value="Ankyrin_rpt-contain_sf"/>
</dbReference>
<feature type="region of interest" description="Disordered" evidence="2">
    <location>
        <begin position="84"/>
        <end position="112"/>
    </location>
</feature>
<evidence type="ECO:0000256" key="2">
    <source>
        <dbReference type="SAM" id="MobiDB-lite"/>
    </source>
</evidence>
<reference evidence="4" key="2">
    <citation type="submission" date="2013-04" db="EMBL/GenBank/DDBJ databases">
        <title>Genomic mechanisms accounting for the adaptation to parasitism in nematode-trapping fungi.</title>
        <authorList>
            <person name="Ahren D.G."/>
        </authorList>
    </citation>
    <scope>NUCLEOTIDE SEQUENCE [LARGE SCALE GENOMIC DNA]</scope>
    <source>
        <strain evidence="4">CBS 200.50</strain>
    </source>
</reference>
<dbReference type="Gene3D" id="1.25.40.20">
    <property type="entry name" value="Ankyrin repeat-containing domain"/>
    <property type="match status" value="1"/>
</dbReference>
<comment type="caution">
    <text evidence="3">The sequence shown here is derived from an EMBL/GenBank/DDBJ whole genome shotgun (WGS) entry which is preliminary data.</text>
</comment>
<dbReference type="SUPFAM" id="SSF48403">
    <property type="entry name" value="Ankyrin repeat"/>
    <property type="match status" value="1"/>
</dbReference>
<keyword evidence="1" id="KW-0040">ANK repeat</keyword>
<sequence length="112" mass="12437">MLAQYYKVVQLLQILPKSELGFDFGLKKSALDIAIMMGRTDIVVALLQAGASQDRRSNKTLAYDKGHLALMDMMEYVANKKELDEDPIERAKDGETIDPPQIGNGDQDVLVP</sequence>
<dbReference type="HOGENOM" id="CLU_2145760_0_0_1"/>
<evidence type="ECO:0000256" key="1">
    <source>
        <dbReference type="PROSITE-ProRule" id="PRU00023"/>
    </source>
</evidence>
<dbReference type="AlphaFoldDB" id="S8BWP8"/>
<dbReference type="InterPro" id="IPR002110">
    <property type="entry name" value="Ankyrin_rpt"/>
</dbReference>
<dbReference type="PROSITE" id="PS50088">
    <property type="entry name" value="ANK_REPEAT"/>
    <property type="match status" value="1"/>
</dbReference>
<gene>
    <name evidence="3" type="ORF">H072_6463</name>
</gene>
<proteinExistence type="predicted"/>
<reference evidence="3 4" key="1">
    <citation type="journal article" date="2013" name="PLoS Genet.">
        <title>Genomic mechanisms accounting for the adaptation to parasitism in nematode-trapping fungi.</title>
        <authorList>
            <person name="Meerupati T."/>
            <person name="Andersson K.M."/>
            <person name="Friman E."/>
            <person name="Kumar D."/>
            <person name="Tunlid A."/>
            <person name="Ahren D."/>
        </authorList>
    </citation>
    <scope>NUCLEOTIDE SEQUENCE [LARGE SCALE GENOMIC DNA]</scope>
    <source>
        <strain evidence="3 4">CBS 200.50</strain>
    </source>
</reference>